<dbReference type="NCBIfam" id="TIGR02817">
    <property type="entry name" value="adh_fam_1"/>
    <property type="match status" value="1"/>
</dbReference>
<dbReference type="Gene3D" id="3.40.50.720">
    <property type="entry name" value="NAD(P)-binding Rossmann-like Domain"/>
    <property type="match status" value="1"/>
</dbReference>
<keyword evidence="5" id="KW-0694">RNA-binding</keyword>
<dbReference type="AlphaFoldDB" id="A0A8J4HAC2"/>
<feature type="domain" description="Enoyl reductase (ER)" evidence="7">
    <location>
        <begin position="10"/>
        <end position="337"/>
    </location>
</feature>
<comment type="similarity">
    <text evidence="6">Belongs to the zinc-containing alcohol dehydrogenase family. Quinone oxidoreductase subfamily.</text>
</comment>
<dbReference type="InterPro" id="IPR036291">
    <property type="entry name" value="NAD(P)-bd_dom_sf"/>
</dbReference>
<dbReference type="PROSITE" id="PS01162">
    <property type="entry name" value="QOR_ZETA_CRYSTAL"/>
    <property type="match status" value="1"/>
</dbReference>
<dbReference type="GO" id="GO:0016491">
    <property type="term" value="F:oxidoreductase activity"/>
    <property type="evidence" value="ECO:0007669"/>
    <property type="project" value="UniProtKB-KW"/>
</dbReference>
<keyword evidence="6" id="KW-0862">Zinc</keyword>
<sequence>MKAIAYTHARPIDAEDALIEIDLPEPAPHRRDLLIEVRAIGVNPVDTKLRRLAHPLGEPRVLGFDAAGIVRAIGPEVTHFGIGDEVWYAGTLQRPGANAEFQLVDERLVGHKPKRLSWAEAAAMPLTTITAWEMLFDRLALPRGARGDESGTGKTLLIIGGAGGVGSMAIQLTRRLTPLTVIATASRPESQEWCLKLGADHVIDYRADMPGALAALGDRFADNIFCTNATDRHWPAIVRMIRPQGRVGLIDDPAPIDVRELKGKSASLHWEAMFTRALYETPDMSAQRDILDAAARLVDDGVLVTTLAEHFGRITAANLIRAHAKIETGLMRGKIVLEGF</sequence>
<dbReference type="EMBL" id="DTQM01000031">
    <property type="protein sequence ID" value="HGC41920.1"/>
    <property type="molecule type" value="Genomic_DNA"/>
</dbReference>
<evidence type="ECO:0000256" key="3">
    <source>
        <dbReference type="ARBA" id="ARBA00022490"/>
    </source>
</evidence>
<name>A0A8J4HAC2_9PROT</name>
<dbReference type="SUPFAM" id="SSF51735">
    <property type="entry name" value="NAD(P)-binding Rossmann-fold domains"/>
    <property type="match status" value="1"/>
</dbReference>
<comment type="subcellular location">
    <subcellularLocation>
        <location evidence="1">Cytoplasm</location>
    </subcellularLocation>
</comment>
<keyword evidence="4" id="KW-0521">NADP</keyword>
<dbReference type="Pfam" id="PF08240">
    <property type="entry name" value="ADH_N"/>
    <property type="match status" value="1"/>
</dbReference>
<dbReference type="GO" id="GO:0003723">
    <property type="term" value="F:RNA binding"/>
    <property type="evidence" value="ECO:0007669"/>
    <property type="project" value="UniProtKB-KW"/>
</dbReference>
<dbReference type="GO" id="GO:0008270">
    <property type="term" value="F:zinc ion binding"/>
    <property type="evidence" value="ECO:0007669"/>
    <property type="project" value="InterPro"/>
</dbReference>
<dbReference type="InterPro" id="IPR013154">
    <property type="entry name" value="ADH-like_N"/>
</dbReference>
<evidence type="ECO:0000256" key="2">
    <source>
        <dbReference type="ARBA" id="ARBA00011881"/>
    </source>
</evidence>
<proteinExistence type="inferred from homology"/>
<dbReference type="Pfam" id="PF13602">
    <property type="entry name" value="ADH_zinc_N_2"/>
    <property type="match status" value="1"/>
</dbReference>
<dbReference type="InterPro" id="IPR020843">
    <property type="entry name" value="ER"/>
</dbReference>
<accession>A0A8J4HAC2</accession>
<dbReference type="Gene3D" id="3.90.180.10">
    <property type="entry name" value="Medium-chain alcohol dehydrogenases, catalytic domain"/>
    <property type="match status" value="1"/>
</dbReference>
<keyword evidence="3" id="KW-0963">Cytoplasm</keyword>
<protein>
    <recommendedName>
        <fullName evidence="6">Zinc-type alcohol dehydrogenase-like protein</fullName>
    </recommendedName>
</protein>
<dbReference type="PANTHER" id="PTHR44154">
    <property type="entry name" value="QUINONE OXIDOREDUCTASE"/>
    <property type="match status" value="1"/>
</dbReference>
<keyword evidence="6" id="KW-0479">Metal-binding</keyword>
<reference evidence="8" key="1">
    <citation type="journal article" date="2020" name="mSystems">
        <title>Genome- and Community-Level Interaction Insights into Carbon Utilization and Element Cycling Functions of Hydrothermarchaeota in Hydrothermal Sediment.</title>
        <authorList>
            <person name="Zhou Z."/>
            <person name="Liu Y."/>
            <person name="Xu W."/>
            <person name="Pan J."/>
            <person name="Luo Z.H."/>
            <person name="Li M."/>
        </authorList>
    </citation>
    <scope>NUCLEOTIDE SEQUENCE</scope>
    <source>
        <strain evidence="8">SpSt-997</strain>
    </source>
</reference>
<dbReference type="InterPro" id="IPR014182">
    <property type="entry name" value="ADH_Zn_typ-1"/>
</dbReference>
<gene>
    <name evidence="8" type="ORF">ENY07_01680</name>
</gene>
<evidence type="ECO:0000313" key="8">
    <source>
        <dbReference type="EMBL" id="HGC41920.1"/>
    </source>
</evidence>
<dbReference type="GO" id="GO:0005737">
    <property type="term" value="C:cytoplasm"/>
    <property type="evidence" value="ECO:0007669"/>
    <property type="project" value="UniProtKB-SubCell"/>
</dbReference>
<keyword evidence="6" id="KW-0560">Oxidoreductase</keyword>
<evidence type="ECO:0000256" key="1">
    <source>
        <dbReference type="ARBA" id="ARBA00004496"/>
    </source>
</evidence>
<dbReference type="SUPFAM" id="SSF50129">
    <property type="entry name" value="GroES-like"/>
    <property type="match status" value="1"/>
</dbReference>
<evidence type="ECO:0000259" key="7">
    <source>
        <dbReference type="SMART" id="SM00829"/>
    </source>
</evidence>
<organism evidence="8">
    <name type="scientific">Acidicaldus sp</name>
    <dbReference type="NCBI Taxonomy" id="1872105"/>
    <lineage>
        <taxon>Bacteria</taxon>
        <taxon>Pseudomonadati</taxon>
        <taxon>Pseudomonadota</taxon>
        <taxon>Alphaproteobacteria</taxon>
        <taxon>Acetobacterales</taxon>
        <taxon>Acetobacteraceae</taxon>
        <taxon>Acidicaldus</taxon>
    </lineage>
</organism>
<comment type="caution">
    <text evidence="8">The sequence shown here is derived from an EMBL/GenBank/DDBJ whole genome shotgun (WGS) entry which is preliminary data.</text>
</comment>
<comment type="subunit">
    <text evidence="2">Homotetramer.</text>
</comment>
<dbReference type="PANTHER" id="PTHR44154:SF1">
    <property type="entry name" value="QUINONE OXIDOREDUCTASE"/>
    <property type="match status" value="1"/>
</dbReference>
<dbReference type="InterPro" id="IPR002364">
    <property type="entry name" value="Quin_OxRdtase/zeta-crystal_CS"/>
</dbReference>
<dbReference type="SMART" id="SM00829">
    <property type="entry name" value="PKS_ER"/>
    <property type="match status" value="1"/>
</dbReference>
<evidence type="ECO:0000256" key="5">
    <source>
        <dbReference type="ARBA" id="ARBA00022884"/>
    </source>
</evidence>
<dbReference type="CDD" id="cd08252">
    <property type="entry name" value="AL_MDR"/>
    <property type="match status" value="1"/>
</dbReference>
<evidence type="ECO:0000256" key="4">
    <source>
        <dbReference type="ARBA" id="ARBA00022857"/>
    </source>
</evidence>
<evidence type="ECO:0000256" key="6">
    <source>
        <dbReference type="RuleBase" id="RU364000"/>
    </source>
</evidence>
<dbReference type="InterPro" id="IPR011032">
    <property type="entry name" value="GroES-like_sf"/>
</dbReference>
<dbReference type="InterPro" id="IPR051603">
    <property type="entry name" value="Zinc-ADH_QOR/CCCR"/>
</dbReference>